<accession>A0A8T0FDC4</accession>
<dbReference type="EMBL" id="JABXBU010000012">
    <property type="protein sequence ID" value="KAF8789294.1"/>
    <property type="molecule type" value="Genomic_DNA"/>
</dbReference>
<organism evidence="1 2">
    <name type="scientific">Argiope bruennichi</name>
    <name type="common">Wasp spider</name>
    <name type="synonym">Aranea bruennichi</name>
    <dbReference type="NCBI Taxonomy" id="94029"/>
    <lineage>
        <taxon>Eukaryota</taxon>
        <taxon>Metazoa</taxon>
        <taxon>Ecdysozoa</taxon>
        <taxon>Arthropoda</taxon>
        <taxon>Chelicerata</taxon>
        <taxon>Arachnida</taxon>
        <taxon>Araneae</taxon>
        <taxon>Araneomorphae</taxon>
        <taxon>Entelegynae</taxon>
        <taxon>Araneoidea</taxon>
        <taxon>Araneidae</taxon>
        <taxon>Argiope</taxon>
    </lineage>
</organism>
<evidence type="ECO:0000313" key="1">
    <source>
        <dbReference type="EMBL" id="KAF8789294.1"/>
    </source>
</evidence>
<sequence>MWPSSRIKRHNAISNYISRSLQQKGFQVTEDIIFPLPAGTLKPDLVTNKNNTALLLDAQIVGDGVELDSSHTAKCARYNIKSIEPAVKVQTDAQKVIFSSIMVNWRGFWPPKSAHLLRLDVIRKKSLIHPRHTCHYRLYVMSPTVWIYEHPYKCGGKWSRTGVG</sequence>
<gene>
    <name evidence="1" type="ORF">HNY73_007238</name>
</gene>
<protein>
    <submittedName>
        <fullName evidence="1">Retrovirus-related Pol polyprotein type-2 like protein</fullName>
    </submittedName>
</protein>
<dbReference type="AlphaFoldDB" id="A0A8T0FDC4"/>
<reference evidence="1" key="1">
    <citation type="journal article" date="2020" name="bioRxiv">
        <title>Chromosome-level reference genome of the European wasp spider Argiope bruennichi: a resource for studies on range expansion and evolutionary adaptation.</title>
        <authorList>
            <person name="Sheffer M.M."/>
            <person name="Hoppe A."/>
            <person name="Krehenwinkel H."/>
            <person name="Uhl G."/>
            <person name="Kuss A.W."/>
            <person name="Jensen L."/>
            <person name="Jensen C."/>
            <person name="Gillespie R.G."/>
            <person name="Hoff K.J."/>
            <person name="Prost S."/>
        </authorList>
    </citation>
    <scope>NUCLEOTIDE SEQUENCE</scope>
</reference>
<comment type="caution">
    <text evidence="1">The sequence shown here is derived from an EMBL/GenBank/DDBJ whole genome shotgun (WGS) entry which is preliminary data.</text>
</comment>
<keyword evidence="2" id="KW-1185">Reference proteome</keyword>
<evidence type="ECO:0000313" key="2">
    <source>
        <dbReference type="Proteomes" id="UP000807504"/>
    </source>
</evidence>
<proteinExistence type="predicted"/>
<name>A0A8T0FDC4_ARGBR</name>
<dbReference type="Proteomes" id="UP000807504">
    <property type="component" value="Unassembled WGS sequence"/>
</dbReference>
<reference evidence="1" key="2">
    <citation type="submission" date="2020-06" db="EMBL/GenBank/DDBJ databases">
        <authorList>
            <person name="Sheffer M."/>
        </authorList>
    </citation>
    <scope>NUCLEOTIDE SEQUENCE</scope>
</reference>